<keyword evidence="3" id="KW-0812">Transmembrane</keyword>
<proteinExistence type="inferred from homology"/>
<accession>A0A1G6NVT2</accession>
<feature type="transmembrane region" description="Helical" evidence="3">
    <location>
        <begin position="58"/>
        <end position="82"/>
    </location>
</feature>
<evidence type="ECO:0000256" key="2">
    <source>
        <dbReference type="HAMAP-Rule" id="MF_00973"/>
    </source>
</evidence>
<gene>
    <name evidence="4" type="ORF">SAMN04487864_1176</name>
</gene>
<dbReference type="PANTHER" id="PTHR30135:SF3">
    <property type="entry name" value="GLUCONEOGENESIS FACTOR-RELATED"/>
    <property type="match status" value="1"/>
</dbReference>
<protein>
    <recommendedName>
        <fullName evidence="2">Putative gluconeogenesis factor</fullName>
    </recommendedName>
</protein>
<dbReference type="OrthoDB" id="9783842at2"/>
<dbReference type="GO" id="GO:0008360">
    <property type="term" value="P:regulation of cell shape"/>
    <property type="evidence" value="ECO:0007669"/>
    <property type="project" value="UniProtKB-UniRule"/>
</dbReference>
<dbReference type="GO" id="GO:0043743">
    <property type="term" value="F:LPPG:FO 2-phospho-L-lactate transferase activity"/>
    <property type="evidence" value="ECO:0007669"/>
    <property type="project" value="InterPro"/>
</dbReference>
<dbReference type="AlphaFoldDB" id="A0A1G6NVT2"/>
<dbReference type="HAMAP" id="MF_00973">
    <property type="entry name" value="Gluconeogen_factor"/>
    <property type="match status" value="1"/>
</dbReference>
<dbReference type="Pfam" id="PF01933">
    <property type="entry name" value="CofD"/>
    <property type="match status" value="1"/>
</dbReference>
<comment type="subcellular location">
    <subcellularLocation>
        <location evidence="2">Cytoplasm</location>
    </subcellularLocation>
</comment>
<feature type="transmembrane region" description="Helical" evidence="3">
    <location>
        <begin position="16"/>
        <end position="37"/>
    </location>
</feature>
<comment type="similarity">
    <text evidence="2">Belongs to the gluconeogenesis factor family.</text>
</comment>
<dbReference type="NCBIfam" id="TIGR01826">
    <property type="entry name" value="CofD_related"/>
    <property type="match status" value="1"/>
</dbReference>
<dbReference type="CDD" id="cd07187">
    <property type="entry name" value="YvcK_like"/>
    <property type="match status" value="1"/>
</dbReference>
<keyword evidence="5" id="KW-1185">Reference proteome</keyword>
<organism evidence="4 5">
    <name type="scientific">Succiniclasticum ruminis</name>
    <dbReference type="NCBI Taxonomy" id="40841"/>
    <lineage>
        <taxon>Bacteria</taxon>
        <taxon>Bacillati</taxon>
        <taxon>Bacillota</taxon>
        <taxon>Negativicutes</taxon>
        <taxon>Acidaminococcales</taxon>
        <taxon>Acidaminococcaceae</taxon>
        <taxon>Succiniclasticum</taxon>
    </lineage>
</organism>
<dbReference type="InterPro" id="IPR010119">
    <property type="entry name" value="Gluconeogen_factor"/>
</dbReference>
<dbReference type="SUPFAM" id="SSF142338">
    <property type="entry name" value="CofD-like"/>
    <property type="match status" value="1"/>
</dbReference>
<evidence type="ECO:0000313" key="4">
    <source>
        <dbReference type="EMBL" id="SDC71909.1"/>
    </source>
</evidence>
<name>A0A1G6NVT2_9FIRM</name>
<evidence type="ECO:0000256" key="1">
    <source>
        <dbReference type="ARBA" id="ARBA00022490"/>
    </source>
</evidence>
<evidence type="ECO:0000256" key="3">
    <source>
        <dbReference type="SAM" id="Phobius"/>
    </source>
</evidence>
<keyword evidence="3" id="KW-0472">Membrane</keyword>
<reference evidence="5" key="1">
    <citation type="submission" date="2016-10" db="EMBL/GenBank/DDBJ databases">
        <authorList>
            <person name="Varghese N."/>
            <person name="Submissions S."/>
        </authorList>
    </citation>
    <scope>NUCLEOTIDE SEQUENCE [LARGE SCALE GENOMIC DNA]</scope>
    <source>
        <strain evidence="5">DSM 11005</strain>
    </source>
</reference>
<dbReference type="EMBL" id="FMYW01000017">
    <property type="protein sequence ID" value="SDC71909.1"/>
    <property type="molecule type" value="Genomic_DNA"/>
</dbReference>
<keyword evidence="1 2" id="KW-0963">Cytoplasm</keyword>
<comment type="function">
    <text evidence="2">Required for morphogenesis under gluconeogenic growth conditions.</text>
</comment>
<dbReference type="RefSeq" id="WP_093731041.1">
    <property type="nucleotide sequence ID" value="NZ_FMYW01000017.1"/>
</dbReference>
<dbReference type="GO" id="GO:0005737">
    <property type="term" value="C:cytoplasm"/>
    <property type="evidence" value="ECO:0007669"/>
    <property type="project" value="UniProtKB-SubCell"/>
</dbReference>
<dbReference type="Gene3D" id="3.40.50.10680">
    <property type="entry name" value="CofD-like domains"/>
    <property type="match status" value="1"/>
</dbReference>
<sequence length="457" mass="49860">MGWISWLCPGIQLKRWLLLFTVGVIVCAFSLALLFNSQVMGMAEELLFRLSYLATGKYGNGVTIAIGLAGMILGIGIIVYAVRRIVRSVVEAVSPESSDSLMETIFTSRKLSSGPAITVIGGGTGLSTLLRGMKFITGNCTAVVSVGDDGGSSGRLRHELGIIPPGDLRKCMIAMADSEPLMERVLQYRFEGESYLSGHSLGNLFLAAMAETEGGMEEGLEAASQILKMRGRVIPTTLHNIQLAADMTDGTFVMGQAEIAQAHKTVRRLHMIPDNVPATKSAVDAIMQADILVLGPGSLYTSVICNLLVPEIREAVVKSKAIKVYICNVMTQPGETDGFGAFEHVETLTGYAGQSFLDYVIVNSEAVSEEQKALYKIKGQEPISPDVDKIEQMGIKVIQAKLISKSDMVRHDPQKLAQAIMSLTYRLRLFGRGFVFFDYFFMRHNMRRLSKKLGKES</sequence>
<dbReference type="PANTHER" id="PTHR30135">
    <property type="entry name" value="UNCHARACTERIZED PROTEIN YVCK-RELATED"/>
    <property type="match status" value="1"/>
</dbReference>
<dbReference type="InterPro" id="IPR038136">
    <property type="entry name" value="CofD-like_dom_sf"/>
</dbReference>
<dbReference type="InterPro" id="IPR002882">
    <property type="entry name" value="CofD"/>
</dbReference>
<keyword evidence="3" id="KW-1133">Transmembrane helix</keyword>
<dbReference type="Proteomes" id="UP000198943">
    <property type="component" value="Unassembled WGS sequence"/>
</dbReference>
<evidence type="ECO:0000313" key="5">
    <source>
        <dbReference type="Proteomes" id="UP000198943"/>
    </source>
</evidence>